<dbReference type="EMBL" id="OD004783">
    <property type="protein sequence ID" value="CAD7410484.1"/>
    <property type="molecule type" value="Genomic_DNA"/>
</dbReference>
<dbReference type="SUPFAM" id="SSF46689">
    <property type="entry name" value="Homeodomain-like"/>
    <property type="match status" value="1"/>
</dbReference>
<dbReference type="Gene3D" id="1.10.10.60">
    <property type="entry name" value="Homeodomain-like"/>
    <property type="match status" value="1"/>
</dbReference>
<comment type="subcellular location">
    <subcellularLocation>
        <location evidence="1">Nucleus</location>
    </subcellularLocation>
</comment>
<dbReference type="GO" id="GO:0005634">
    <property type="term" value="C:nucleus"/>
    <property type="evidence" value="ECO:0007669"/>
    <property type="project" value="UniProtKB-SubCell"/>
</dbReference>
<dbReference type="GO" id="GO:0003677">
    <property type="term" value="F:DNA binding"/>
    <property type="evidence" value="ECO:0007669"/>
    <property type="project" value="InterPro"/>
</dbReference>
<protein>
    <recommendedName>
        <fullName evidence="3">HTH psq-type domain-containing protein</fullName>
    </recommendedName>
</protein>
<proteinExistence type="predicted"/>
<evidence type="ECO:0000256" key="1">
    <source>
        <dbReference type="ARBA" id="ARBA00004123"/>
    </source>
</evidence>
<gene>
    <name evidence="4" type="ORF">TPSB3V08_LOCUS7369</name>
</gene>
<evidence type="ECO:0000313" key="4">
    <source>
        <dbReference type="EMBL" id="CAD7410484.1"/>
    </source>
</evidence>
<accession>A0A7R9H7B5</accession>
<name>A0A7R9H7B5_TIMPO</name>
<reference evidence="4" key="1">
    <citation type="submission" date="2020-11" db="EMBL/GenBank/DDBJ databases">
        <authorList>
            <person name="Tran Van P."/>
        </authorList>
    </citation>
    <scope>NUCLEOTIDE SEQUENCE</scope>
</reference>
<feature type="region of interest" description="Disordered" evidence="2">
    <location>
        <begin position="67"/>
        <end position="86"/>
    </location>
</feature>
<dbReference type="AlphaFoldDB" id="A0A7R9H7B5"/>
<organism evidence="4">
    <name type="scientific">Timema poppense</name>
    <name type="common">Walking stick</name>
    <dbReference type="NCBI Taxonomy" id="170557"/>
    <lineage>
        <taxon>Eukaryota</taxon>
        <taxon>Metazoa</taxon>
        <taxon>Ecdysozoa</taxon>
        <taxon>Arthropoda</taxon>
        <taxon>Hexapoda</taxon>
        <taxon>Insecta</taxon>
        <taxon>Pterygota</taxon>
        <taxon>Neoptera</taxon>
        <taxon>Polyneoptera</taxon>
        <taxon>Phasmatodea</taxon>
        <taxon>Timematodea</taxon>
        <taxon>Timematoidea</taxon>
        <taxon>Timematidae</taxon>
        <taxon>Timema</taxon>
    </lineage>
</organism>
<sequence length="86" mass="9584">MDKFSNIRHAKYNMPRNYIKKKPPPPYSVETLQTAVADVKNSNKTLREAVAFYGIPATTIHYRIEGRKSSRDKIGSGGSTILDAAT</sequence>
<evidence type="ECO:0000256" key="2">
    <source>
        <dbReference type="SAM" id="MobiDB-lite"/>
    </source>
</evidence>
<dbReference type="InterPro" id="IPR007889">
    <property type="entry name" value="HTH_Psq"/>
</dbReference>
<evidence type="ECO:0000259" key="3">
    <source>
        <dbReference type="Pfam" id="PF05225"/>
    </source>
</evidence>
<dbReference type="InterPro" id="IPR009057">
    <property type="entry name" value="Homeodomain-like_sf"/>
</dbReference>
<dbReference type="Pfam" id="PF05225">
    <property type="entry name" value="HTH_psq"/>
    <property type="match status" value="1"/>
</dbReference>
<feature type="domain" description="HTH psq-type" evidence="3">
    <location>
        <begin position="30"/>
        <end position="68"/>
    </location>
</feature>